<feature type="transmembrane region" description="Helical" evidence="6">
    <location>
        <begin position="83"/>
        <end position="103"/>
    </location>
</feature>
<evidence type="ECO:0000256" key="5">
    <source>
        <dbReference type="ARBA" id="ARBA00023136"/>
    </source>
</evidence>
<evidence type="ECO:0000259" key="7">
    <source>
        <dbReference type="Pfam" id="PF04893"/>
    </source>
</evidence>
<feature type="transmembrane region" description="Helical" evidence="6">
    <location>
        <begin position="157"/>
        <end position="176"/>
    </location>
</feature>
<protein>
    <recommendedName>
        <fullName evidence="6">Protein YIP</fullName>
    </recommendedName>
</protein>
<dbReference type="InterPro" id="IPR006977">
    <property type="entry name" value="Yip1_dom"/>
</dbReference>
<dbReference type="EMBL" id="KE651166">
    <property type="protein sequence ID" value="EEB05509.1"/>
    <property type="molecule type" value="Genomic_DNA"/>
</dbReference>
<comment type="subcellular location">
    <subcellularLocation>
        <location evidence="6">Golgi apparatus membrane</location>
        <topology evidence="6">Multi-pass membrane protein</topology>
    </subcellularLocation>
    <subcellularLocation>
        <location evidence="1">Membrane</location>
        <topology evidence="1">Multi-pass membrane protein</topology>
    </subcellularLocation>
</comment>
<reference evidence="8 10" key="1">
    <citation type="journal article" date="2011" name="Science">
        <title>Comparative functional genomics of the fission yeasts.</title>
        <authorList>
            <person name="Rhind N."/>
            <person name="Chen Z."/>
            <person name="Yassour M."/>
            <person name="Thompson D.A."/>
            <person name="Haas B.J."/>
            <person name="Habib N."/>
            <person name="Wapinski I."/>
            <person name="Roy S."/>
            <person name="Lin M.F."/>
            <person name="Heiman D.I."/>
            <person name="Young S.K."/>
            <person name="Furuya K."/>
            <person name="Guo Y."/>
            <person name="Pidoux A."/>
            <person name="Chen H.M."/>
            <person name="Robbertse B."/>
            <person name="Goldberg J.M."/>
            <person name="Aoki K."/>
            <person name="Bayne E.H."/>
            <person name="Berlin A.M."/>
            <person name="Desjardins C.A."/>
            <person name="Dobbs E."/>
            <person name="Dukaj L."/>
            <person name="Fan L."/>
            <person name="FitzGerald M.G."/>
            <person name="French C."/>
            <person name="Gujja S."/>
            <person name="Hansen K."/>
            <person name="Keifenheim D."/>
            <person name="Levin J.Z."/>
            <person name="Mosher R.A."/>
            <person name="Mueller C.A."/>
            <person name="Pfiffner J."/>
            <person name="Priest M."/>
            <person name="Russ C."/>
            <person name="Smialowska A."/>
            <person name="Swoboda P."/>
            <person name="Sykes S.M."/>
            <person name="Vaughn M."/>
            <person name="Vengrova S."/>
            <person name="Yoder R."/>
            <person name="Zeng Q."/>
            <person name="Allshire R."/>
            <person name="Baulcombe D."/>
            <person name="Birren B.W."/>
            <person name="Brown W."/>
            <person name="Ekwall K."/>
            <person name="Kellis M."/>
            <person name="Leatherwood J."/>
            <person name="Levin H."/>
            <person name="Margalit H."/>
            <person name="Martienssen R."/>
            <person name="Nieduszynski C.A."/>
            <person name="Spatafora J.W."/>
            <person name="Friedman N."/>
            <person name="Dalgaard J.Z."/>
            <person name="Baumann P."/>
            <person name="Niki H."/>
            <person name="Regev A."/>
            <person name="Nusbaum C."/>
        </authorList>
    </citation>
    <scope>NUCLEOTIDE SEQUENCE [LARGE SCALE GENOMIC DNA]</scope>
    <source>
        <strain evidence="10">yFS275 / FY16936</strain>
    </source>
</reference>
<dbReference type="GO" id="GO:0031267">
    <property type="term" value="F:small GTPase binding"/>
    <property type="evidence" value="ECO:0007669"/>
    <property type="project" value="InterPro"/>
</dbReference>
<dbReference type="eggNOG" id="KOG3114">
    <property type="taxonomic scope" value="Eukaryota"/>
</dbReference>
<dbReference type="GO" id="GO:0005794">
    <property type="term" value="C:Golgi apparatus"/>
    <property type="evidence" value="ECO:0000318"/>
    <property type="project" value="GO_Central"/>
</dbReference>
<evidence type="ECO:0000256" key="2">
    <source>
        <dbReference type="ARBA" id="ARBA00010596"/>
    </source>
</evidence>
<dbReference type="VEuPathDB" id="FungiDB:SJAG_00525"/>
<dbReference type="GO" id="GO:0016192">
    <property type="term" value="P:vesicle-mediated transport"/>
    <property type="evidence" value="ECO:0007669"/>
    <property type="project" value="InterPro"/>
</dbReference>
<feature type="transmembrane region" description="Helical" evidence="6">
    <location>
        <begin position="219"/>
        <end position="241"/>
    </location>
</feature>
<dbReference type="InterPro" id="IPR039765">
    <property type="entry name" value="Yip5/YIPF1/YIPF2"/>
</dbReference>
<proteinExistence type="inferred from homology"/>
<dbReference type="JaponicusDB" id="SJAG_00525">
    <property type="gene designation" value="yip5"/>
</dbReference>
<dbReference type="AlphaFoldDB" id="B6JVV8"/>
<evidence type="ECO:0000313" key="9">
    <source>
        <dbReference type="JaponicusDB" id="SJAG_00525"/>
    </source>
</evidence>
<gene>
    <name evidence="9" type="primary">yip5</name>
    <name evidence="8" type="ORF">SJAG_00525</name>
</gene>
<evidence type="ECO:0000313" key="8">
    <source>
        <dbReference type="EMBL" id="EEB05509.1"/>
    </source>
</evidence>
<feature type="transmembrane region" description="Helical" evidence="6">
    <location>
        <begin position="188"/>
        <end position="207"/>
    </location>
</feature>
<organism evidence="8 10">
    <name type="scientific">Schizosaccharomyces japonicus (strain yFS275 / FY16936)</name>
    <name type="common">Fission yeast</name>
    <dbReference type="NCBI Taxonomy" id="402676"/>
    <lineage>
        <taxon>Eukaryota</taxon>
        <taxon>Fungi</taxon>
        <taxon>Dikarya</taxon>
        <taxon>Ascomycota</taxon>
        <taxon>Taphrinomycotina</taxon>
        <taxon>Schizosaccharomycetes</taxon>
        <taxon>Schizosaccharomycetales</taxon>
        <taxon>Schizosaccharomycetaceae</taxon>
        <taxon>Schizosaccharomyces</taxon>
    </lineage>
</organism>
<dbReference type="OMA" id="VFRRCVA"/>
<dbReference type="PANTHER" id="PTHR12822">
    <property type="entry name" value="PROTEIN YIPF"/>
    <property type="match status" value="1"/>
</dbReference>
<sequence>MSYAAVIDTDADLGRTTLDVDETFDADKPMPSSGAPHRSSSQTAKWFLQSSFDVSTNDVMQRCVHALVPTVNFFDILDDRADLYGPFWITTTIVQVLFLSQSMTQYITHKTSSDTVAYNIHQLVNAAAALYGYTGFISVFLWAFLRFYNCNPKLLECICLFGYANIVWLPVSLASPPLALLPSHISSIVRWILTGSGLSVSLVFLLKNLYPVCQKAGTYICKLACIGIVFLHLCLALALHWCFFK</sequence>
<accession>B6JVV8</accession>
<dbReference type="GeneID" id="7051221"/>
<dbReference type="OrthoDB" id="10256463at2759"/>
<evidence type="ECO:0000256" key="6">
    <source>
        <dbReference type="RuleBase" id="RU361264"/>
    </source>
</evidence>
<keyword evidence="3 6" id="KW-0812">Transmembrane</keyword>
<keyword evidence="4 6" id="KW-1133">Transmembrane helix</keyword>
<dbReference type="Proteomes" id="UP000001744">
    <property type="component" value="Unassembled WGS sequence"/>
</dbReference>
<evidence type="ECO:0000313" key="10">
    <source>
        <dbReference type="Proteomes" id="UP000001744"/>
    </source>
</evidence>
<evidence type="ECO:0000256" key="4">
    <source>
        <dbReference type="ARBA" id="ARBA00022989"/>
    </source>
</evidence>
<evidence type="ECO:0000256" key="1">
    <source>
        <dbReference type="ARBA" id="ARBA00004141"/>
    </source>
</evidence>
<name>B6JVV8_SCHJY</name>
<dbReference type="Pfam" id="PF04893">
    <property type="entry name" value="Yip1"/>
    <property type="match status" value="1"/>
</dbReference>
<keyword evidence="5 6" id="KW-0472">Membrane</keyword>
<feature type="transmembrane region" description="Helical" evidence="6">
    <location>
        <begin position="123"/>
        <end position="145"/>
    </location>
</feature>
<feature type="domain" description="Yip1" evidence="7">
    <location>
        <begin position="69"/>
        <end position="236"/>
    </location>
</feature>
<keyword evidence="10" id="KW-1185">Reference proteome</keyword>
<dbReference type="GO" id="GO:0000139">
    <property type="term" value="C:Golgi membrane"/>
    <property type="evidence" value="ECO:0007669"/>
    <property type="project" value="UniProtKB-SubCell"/>
</dbReference>
<dbReference type="HOGENOM" id="CLU_059606_2_1_1"/>
<dbReference type="PANTHER" id="PTHR12822:SF2">
    <property type="entry name" value="PROTEIN YIPF"/>
    <property type="match status" value="1"/>
</dbReference>
<dbReference type="RefSeq" id="XP_002171802.1">
    <property type="nucleotide sequence ID" value="XM_002171766.2"/>
</dbReference>
<comment type="similarity">
    <text evidence="2 6">Belongs to the YIP1 family.</text>
</comment>
<evidence type="ECO:0000256" key="3">
    <source>
        <dbReference type="ARBA" id="ARBA00022692"/>
    </source>
</evidence>
<dbReference type="STRING" id="402676.B6JVV8"/>